<evidence type="ECO:0000313" key="1">
    <source>
        <dbReference type="EMBL" id="KAG5576268.1"/>
    </source>
</evidence>
<keyword evidence="2" id="KW-1185">Reference proteome</keyword>
<dbReference type="Proteomes" id="UP000824120">
    <property type="component" value="Chromosome 11"/>
</dbReference>
<dbReference type="AlphaFoldDB" id="A0A9J5WM58"/>
<protein>
    <submittedName>
        <fullName evidence="1">Uncharacterized protein</fullName>
    </submittedName>
</protein>
<accession>A0A9J5WM58</accession>
<proteinExistence type="predicted"/>
<comment type="caution">
    <text evidence="1">The sequence shown here is derived from an EMBL/GenBank/DDBJ whole genome shotgun (WGS) entry which is preliminary data.</text>
</comment>
<name>A0A9J5WM58_SOLCO</name>
<reference evidence="1 2" key="1">
    <citation type="submission" date="2020-09" db="EMBL/GenBank/DDBJ databases">
        <title>De no assembly of potato wild relative species, Solanum commersonii.</title>
        <authorList>
            <person name="Cho K."/>
        </authorList>
    </citation>
    <scope>NUCLEOTIDE SEQUENCE [LARGE SCALE GENOMIC DNA]</scope>
    <source>
        <strain evidence="1">LZ3.2</strain>
        <tissue evidence="1">Leaf</tissue>
    </source>
</reference>
<evidence type="ECO:0000313" key="2">
    <source>
        <dbReference type="Proteomes" id="UP000824120"/>
    </source>
</evidence>
<sequence length="267" mass="29841">MSEMGIYPHPQFLGAKQGGLGDNLARDFPQILRQIRELQMDFIFAELEECNLHMVRVFYANWAPEARSHFVTVRGFNVPITPSSINDILDITRGRVCLVYALMTGTELNILAVLNFAMRKVRVHNGHMYAFGGLITRICSVAGVLEENADYMAPLFPATVDITRTKGPDTELGSTITTAECHRRDELIMTRMYGLEMLRHHNGCLASTDMQLGDVERCCPLNDHAKALLGIGPAFREPIDNVILTDEERLQTSSNVESDSDEEVDPA</sequence>
<gene>
    <name evidence="1" type="ORF">H5410_056402</name>
</gene>
<organism evidence="1 2">
    <name type="scientific">Solanum commersonii</name>
    <name type="common">Commerson's wild potato</name>
    <name type="synonym">Commerson's nightshade</name>
    <dbReference type="NCBI Taxonomy" id="4109"/>
    <lineage>
        <taxon>Eukaryota</taxon>
        <taxon>Viridiplantae</taxon>
        <taxon>Streptophyta</taxon>
        <taxon>Embryophyta</taxon>
        <taxon>Tracheophyta</taxon>
        <taxon>Spermatophyta</taxon>
        <taxon>Magnoliopsida</taxon>
        <taxon>eudicotyledons</taxon>
        <taxon>Gunneridae</taxon>
        <taxon>Pentapetalae</taxon>
        <taxon>asterids</taxon>
        <taxon>lamiids</taxon>
        <taxon>Solanales</taxon>
        <taxon>Solanaceae</taxon>
        <taxon>Solanoideae</taxon>
        <taxon>Solaneae</taxon>
        <taxon>Solanum</taxon>
    </lineage>
</organism>
<dbReference type="EMBL" id="JACXVP010000011">
    <property type="protein sequence ID" value="KAG5576268.1"/>
    <property type="molecule type" value="Genomic_DNA"/>
</dbReference>
<dbReference type="OrthoDB" id="1552040at2759"/>